<dbReference type="InterPro" id="IPR009057">
    <property type="entry name" value="Homeodomain-like_sf"/>
</dbReference>
<dbReference type="Proteomes" id="UP000219775">
    <property type="component" value="Unassembled WGS sequence"/>
</dbReference>
<comment type="caution">
    <text evidence="3">The sequence shown here is derived from an EMBL/GenBank/DDBJ whole genome shotgun (WGS) entry which is preliminary data.</text>
</comment>
<keyword evidence="1" id="KW-0678">Repressor</keyword>
<evidence type="ECO:0000256" key="1">
    <source>
        <dbReference type="ARBA" id="ARBA00022491"/>
    </source>
</evidence>
<sequence>MLSSHTDLRIVRTKGAIWDALTELIEEKGFEFISVKDITTRAKINRGTFYLHYRDKYDLMEKCRNEILHEIKKIVQQNIPCDLKSITIPFPGTVYVFEYINEFGGFINALLGPKGDLSFQTELKSLVWDLLFENNLNQLIKREDLLVPDECLVSYMASANLGVIQQWLQDGRKRSPMEMARILSTLSFNGPLYAAGLKK</sequence>
<dbReference type="RefSeq" id="WP_098040291.1">
    <property type="nucleotide sequence ID" value="NZ_NUBH01000085.1"/>
</dbReference>
<evidence type="ECO:0000313" key="3">
    <source>
        <dbReference type="EMBL" id="PEM66398.1"/>
    </source>
</evidence>
<dbReference type="Pfam" id="PF00440">
    <property type="entry name" value="TetR_N"/>
    <property type="match status" value="1"/>
</dbReference>
<dbReference type="InterPro" id="IPR001647">
    <property type="entry name" value="HTH_TetR"/>
</dbReference>
<reference evidence="3 4" key="1">
    <citation type="submission" date="2017-09" db="EMBL/GenBank/DDBJ databases">
        <title>Large-scale bioinformatics analysis of Bacillus genomes uncovers conserved roles of natural products in bacterial physiology.</title>
        <authorList>
            <consortium name="Agbiome Team Llc"/>
            <person name="Bleich R.M."/>
            <person name="Grubbs K.J."/>
            <person name="Santa Maria K.C."/>
            <person name="Allen S.E."/>
            <person name="Farag S."/>
            <person name="Shank E.A."/>
            <person name="Bowers A."/>
        </authorList>
    </citation>
    <scope>NUCLEOTIDE SEQUENCE [LARGE SCALE GENOMIC DNA]</scope>
    <source>
        <strain evidence="3 4">AFS009893</strain>
    </source>
</reference>
<evidence type="ECO:0000313" key="4">
    <source>
        <dbReference type="Proteomes" id="UP000219775"/>
    </source>
</evidence>
<dbReference type="GO" id="GO:0003677">
    <property type="term" value="F:DNA binding"/>
    <property type="evidence" value="ECO:0007669"/>
    <property type="project" value="UniProtKB-UniRule"/>
</dbReference>
<dbReference type="Pfam" id="PF14278">
    <property type="entry name" value="TetR_C_8"/>
    <property type="match status" value="1"/>
</dbReference>
<name>A0A2B6JDG7_9BACI</name>
<dbReference type="PRINTS" id="PR00455">
    <property type="entry name" value="HTHTETR"/>
</dbReference>
<gene>
    <name evidence="3" type="ORF">CN613_22780</name>
</gene>
<dbReference type="PANTHER" id="PTHR43479:SF7">
    <property type="entry name" value="TETR-FAMILY TRANSCRIPTIONAL REGULATOR"/>
    <property type="match status" value="1"/>
</dbReference>
<dbReference type="Gene3D" id="1.10.357.10">
    <property type="entry name" value="Tetracycline Repressor, domain 2"/>
    <property type="match status" value="1"/>
</dbReference>
<dbReference type="InterPro" id="IPR050624">
    <property type="entry name" value="HTH-type_Tx_Regulator"/>
</dbReference>
<dbReference type="AlphaFoldDB" id="A0A2B6JDG7"/>
<accession>A0A2B6JDG7</accession>
<proteinExistence type="predicted"/>
<keyword evidence="2" id="KW-0238">DNA-binding</keyword>
<protein>
    <submittedName>
        <fullName evidence="3">TetR family transcriptional regulator</fullName>
    </submittedName>
</protein>
<dbReference type="SUPFAM" id="SSF46689">
    <property type="entry name" value="Homeodomain-like"/>
    <property type="match status" value="1"/>
</dbReference>
<organism evidence="3 4">
    <name type="scientific">Bacillus pseudomycoides</name>
    <dbReference type="NCBI Taxonomy" id="64104"/>
    <lineage>
        <taxon>Bacteria</taxon>
        <taxon>Bacillati</taxon>
        <taxon>Bacillota</taxon>
        <taxon>Bacilli</taxon>
        <taxon>Bacillales</taxon>
        <taxon>Bacillaceae</taxon>
        <taxon>Bacillus</taxon>
        <taxon>Bacillus cereus group</taxon>
    </lineage>
</organism>
<evidence type="ECO:0000256" key="2">
    <source>
        <dbReference type="ARBA" id="ARBA00023125"/>
    </source>
</evidence>
<dbReference type="PANTHER" id="PTHR43479">
    <property type="entry name" value="ACREF/ENVCD OPERON REPRESSOR-RELATED"/>
    <property type="match status" value="1"/>
</dbReference>
<dbReference type="EMBL" id="NUDP01000093">
    <property type="protein sequence ID" value="PEM66398.1"/>
    <property type="molecule type" value="Genomic_DNA"/>
</dbReference>
<dbReference type="PROSITE" id="PS50977">
    <property type="entry name" value="HTH_TETR_2"/>
    <property type="match status" value="1"/>
</dbReference>
<dbReference type="InterPro" id="IPR039532">
    <property type="entry name" value="TetR_C_Firmicutes"/>
</dbReference>